<dbReference type="InterPro" id="IPR051800">
    <property type="entry name" value="PqiA-PqiB_transport"/>
</dbReference>
<feature type="transmembrane region" description="Helical" evidence="8">
    <location>
        <begin position="257"/>
        <end position="277"/>
    </location>
</feature>
<sequence>MCEHHHAAKHILCPQCDMLVALPHLEHGQKAACPRCGTTLTTEWDAPRQRPTAYVLAALFMLLLSNLFPFVNMNVAGVNSEVKLLEIPGVLFSENYASLGTFFILFVQLVPAFCLLTILLLVNRVEMPGRIKAWLARILFQLKSWGMAEIFLAGVLVSFVKLMAYGDIGVGSSFVPWCLFCVLQLRAFQCVDRRWLWDDIAPMPAIRQTLKPGVPGIRQRLRSCPCCTAILPAEQHVCPRCQTTGYVRRRNSLQWTLALLFTSIMLYLPANILPIMITDLLGSKMPSTILAGVVLLWSEGSYPVAAVIFIASIMVPTLKMIAIAWLCWDAKGHGRRDSERMHLIYEVVEFVGRWSMIDVFVIAVLSALVRMGGLMNIYPAMGALMFALVVIMTMFSAMTFDPRLTWDREPDHEESGQHGI</sequence>
<dbReference type="NCBIfam" id="TIGR00155">
    <property type="entry name" value="pqiA_fam"/>
    <property type="match status" value="1"/>
</dbReference>
<keyword evidence="3" id="KW-1003">Cell membrane</keyword>
<comment type="subcellular location">
    <subcellularLocation>
        <location evidence="1">Cell inner membrane</location>
        <topology evidence="1">Multi-pass membrane protein</topology>
    </subcellularLocation>
</comment>
<dbReference type="InterPro" id="IPR007498">
    <property type="entry name" value="PqiA-like"/>
</dbReference>
<evidence type="ECO:0000256" key="5">
    <source>
        <dbReference type="ARBA" id="ARBA00022692"/>
    </source>
</evidence>
<proteinExistence type="inferred from homology"/>
<feature type="transmembrane region" description="Helical" evidence="8">
    <location>
        <begin position="377"/>
        <end position="400"/>
    </location>
</feature>
<feature type="transmembrane region" description="Helical" evidence="8">
    <location>
        <begin position="96"/>
        <end position="122"/>
    </location>
</feature>
<protein>
    <submittedName>
        <fullName evidence="9">Membrane integrity-associated transporter subunit PqiA</fullName>
    </submittedName>
</protein>
<keyword evidence="6 8" id="KW-1133">Transmembrane helix</keyword>
<dbReference type="Proteomes" id="UP000746649">
    <property type="component" value="Unassembled WGS sequence"/>
</dbReference>
<dbReference type="PANTHER" id="PTHR30462">
    <property type="entry name" value="INTERMEMBRANE TRANSPORT PROTEIN PQIB-RELATED"/>
    <property type="match status" value="1"/>
</dbReference>
<dbReference type="InterPro" id="IPR005219">
    <property type="entry name" value="PqiA-like_proteobact"/>
</dbReference>
<evidence type="ECO:0000313" key="10">
    <source>
        <dbReference type="Proteomes" id="UP000746649"/>
    </source>
</evidence>
<comment type="similarity">
    <text evidence="2">Belongs to the PqiA family.</text>
</comment>
<organism evidence="9 10">
    <name type="scientific">Citrobacter sedlakii</name>
    <dbReference type="NCBI Taxonomy" id="67826"/>
    <lineage>
        <taxon>Bacteria</taxon>
        <taxon>Pseudomonadati</taxon>
        <taxon>Pseudomonadota</taxon>
        <taxon>Gammaproteobacteria</taxon>
        <taxon>Enterobacterales</taxon>
        <taxon>Enterobacteriaceae</taxon>
        <taxon>Citrobacter</taxon>
        <taxon>Citrobacter freundii complex</taxon>
    </lineage>
</organism>
<reference evidence="9 10" key="1">
    <citation type="submission" date="2020-11" db="EMBL/GenBank/DDBJ databases">
        <title>Enhanced detection system for hospital associated transmission using whole genome sequencing surveillance.</title>
        <authorList>
            <person name="Harrison L.H."/>
            <person name="Van Tyne D."/>
            <person name="Marsh J.W."/>
            <person name="Griffith M.P."/>
            <person name="Snyder D.J."/>
            <person name="Cooper V.S."/>
            <person name="Mustapha M."/>
        </authorList>
    </citation>
    <scope>NUCLEOTIDE SEQUENCE [LARGE SCALE GENOMIC DNA]</scope>
    <source>
        <strain evidence="9 10">CB00117</strain>
    </source>
</reference>
<dbReference type="RefSeq" id="WP_200035764.1">
    <property type="nucleotide sequence ID" value="NZ_JADWND010000009.1"/>
</dbReference>
<evidence type="ECO:0000256" key="7">
    <source>
        <dbReference type="ARBA" id="ARBA00023136"/>
    </source>
</evidence>
<evidence type="ECO:0000256" key="4">
    <source>
        <dbReference type="ARBA" id="ARBA00022519"/>
    </source>
</evidence>
<dbReference type="NCBIfam" id="NF011683">
    <property type="entry name" value="PRK15103.1"/>
    <property type="match status" value="1"/>
</dbReference>
<keyword evidence="7 8" id="KW-0472">Membrane</keyword>
<dbReference type="EMBL" id="JADWND010000009">
    <property type="protein sequence ID" value="MBJ8382762.1"/>
    <property type="molecule type" value="Genomic_DNA"/>
</dbReference>
<evidence type="ECO:0000256" key="1">
    <source>
        <dbReference type="ARBA" id="ARBA00004429"/>
    </source>
</evidence>
<dbReference type="PANTHER" id="PTHR30462:SF3">
    <property type="entry name" value="INTERMEMBRANE TRANSPORT PROTEIN PQIA"/>
    <property type="match status" value="1"/>
</dbReference>
<feature type="transmembrane region" description="Helical" evidence="8">
    <location>
        <begin position="162"/>
        <end position="185"/>
    </location>
</feature>
<feature type="transmembrane region" description="Helical" evidence="8">
    <location>
        <begin position="134"/>
        <end position="156"/>
    </location>
</feature>
<accession>A0ABS0ZVC2</accession>
<evidence type="ECO:0000256" key="8">
    <source>
        <dbReference type="SAM" id="Phobius"/>
    </source>
</evidence>
<name>A0ABS0ZVC2_9ENTR</name>
<comment type="caution">
    <text evidence="9">The sequence shown here is derived from an EMBL/GenBank/DDBJ whole genome shotgun (WGS) entry which is preliminary data.</text>
</comment>
<evidence type="ECO:0000256" key="3">
    <source>
        <dbReference type="ARBA" id="ARBA00022475"/>
    </source>
</evidence>
<evidence type="ECO:0000256" key="6">
    <source>
        <dbReference type="ARBA" id="ARBA00022989"/>
    </source>
</evidence>
<dbReference type="Pfam" id="PF04403">
    <property type="entry name" value="PqiA"/>
    <property type="match status" value="2"/>
</dbReference>
<evidence type="ECO:0000313" key="9">
    <source>
        <dbReference type="EMBL" id="MBJ8382762.1"/>
    </source>
</evidence>
<keyword evidence="4" id="KW-0997">Cell inner membrane</keyword>
<keyword evidence="5 8" id="KW-0812">Transmembrane</keyword>
<feature type="transmembrane region" description="Helical" evidence="8">
    <location>
        <begin position="53"/>
        <end position="76"/>
    </location>
</feature>
<gene>
    <name evidence="9" type="primary">pqiA</name>
    <name evidence="9" type="ORF">I6M88_17540</name>
</gene>
<keyword evidence="10" id="KW-1185">Reference proteome</keyword>
<feature type="transmembrane region" description="Helical" evidence="8">
    <location>
        <begin position="304"/>
        <end position="329"/>
    </location>
</feature>
<feature type="transmembrane region" description="Helical" evidence="8">
    <location>
        <begin position="350"/>
        <end position="371"/>
    </location>
</feature>
<evidence type="ECO:0000256" key="2">
    <source>
        <dbReference type="ARBA" id="ARBA00007555"/>
    </source>
</evidence>